<proteinExistence type="predicted"/>
<evidence type="ECO:0000256" key="1">
    <source>
        <dbReference type="SAM" id="Coils"/>
    </source>
</evidence>
<reference evidence="3" key="1">
    <citation type="submission" date="2021-01" db="EMBL/GenBank/DDBJ databases">
        <authorList>
            <person name="Corre E."/>
            <person name="Pelletier E."/>
            <person name="Niang G."/>
            <person name="Scheremetjew M."/>
            <person name="Finn R."/>
            <person name="Kale V."/>
            <person name="Holt S."/>
            <person name="Cochrane G."/>
            <person name="Meng A."/>
            <person name="Brown T."/>
            <person name="Cohen L."/>
        </authorList>
    </citation>
    <scope>NUCLEOTIDE SEQUENCE</scope>
    <source>
        <strain evidence="3">WS</strain>
    </source>
</reference>
<accession>A0A7S1KU50</accession>
<dbReference type="AlphaFoldDB" id="A0A7S1KU50"/>
<feature type="region of interest" description="Disordered" evidence="2">
    <location>
        <begin position="372"/>
        <end position="412"/>
    </location>
</feature>
<sequence length="508" mass="58529">MVIATPQKMNNSLFSETEMPECPPQCATPNNEQMVKHENPPQPRIIEYTSPLSKRPYSSQEIGESAWSLSTVLLRPFQYLKCKSYGEQRKIQLRDDGTAHEQPAAQRLPQDVLTQSDLQDFWVKQRQFLDSVSKRFENTRRVQDVSKNESEFLDTTTNHGTHELGTLSTQLANMNQVTHQLQQTQQFIIAELEQKLAGNDLNEQEARALFSELEAKLSEQMQVYAEHLEKWKLETERNMNKMLHEQVKNQMENLVPVASLNDETVVSQQQDNTEQFEALSSLIDQLNQRVAQCETQHQSNKQFERIQDQMQQCTDRVHHTEDVLLSQTSLMKSMMNTASEKQESALRDVLARLDKLEHQQTTTTIVSRPTLQVPSMESEVKTRTRSRSETTTPALATPAARRQRSSTVTSATSRYKMDDNAQKNILSNLRKETIQQAQQITDLKKELKQMKKHMSTWRQENKTTKELVSKTKSQYEKLEGKMNVMSAKGKENLQLKGVSTAGVEFYEF</sequence>
<gene>
    <name evidence="3" type="ORF">PCOS0759_LOCUS8529</name>
</gene>
<feature type="coiled-coil region" evidence="1">
    <location>
        <begin position="426"/>
        <end position="460"/>
    </location>
</feature>
<evidence type="ECO:0000313" key="3">
    <source>
        <dbReference type="EMBL" id="CAD9085275.1"/>
    </source>
</evidence>
<feature type="compositionally biased region" description="Basic and acidic residues" evidence="2">
    <location>
        <begin position="378"/>
        <end position="388"/>
    </location>
</feature>
<evidence type="ECO:0000256" key="2">
    <source>
        <dbReference type="SAM" id="MobiDB-lite"/>
    </source>
</evidence>
<feature type="compositionally biased region" description="Low complexity" evidence="2">
    <location>
        <begin position="389"/>
        <end position="400"/>
    </location>
</feature>
<keyword evidence="1" id="KW-0175">Coiled coil</keyword>
<organism evidence="3">
    <name type="scientific">Percolomonas cosmopolitus</name>
    <dbReference type="NCBI Taxonomy" id="63605"/>
    <lineage>
        <taxon>Eukaryota</taxon>
        <taxon>Discoba</taxon>
        <taxon>Heterolobosea</taxon>
        <taxon>Tetramitia</taxon>
        <taxon>Eutetramitia</taxon>
        <taxon>Percolomonadidae</taxon>
        <taxon>Percolomonas</taxon>
    </lineage>
</organism>
<dbReference type="EMBL" id="HBGD01010379">
    <property type="protein sequence ID" value="CAD9085275.1"/>
    <property type="molecule type" value="Transcribed_RNA"/>
</dbReference>
<protein>
    <submittedName>
        <fullName evidence="3">Uncharacterized protein</fullName>
    </submittedName>
</protein>
<name>A0A7S1KU50_9EUKA</name>